<organism evidence="1">
    <name type="scientific">marine sediment metagenome</name>
    <dbReference type="NCBI Taxonomy" id="412755"/>
    <lineage>
        <taxon>unclassified sequences</taxon>
        <taxon>metagenomes</taxon>
        <taxon>ecological metagenomes</taxon>
    </lineage>
</organism>
<gene>
    <name evidence="1" type="ORF">LCGC14_2364800</name>
</gene>
<feature type="non-terminal residue" evidence="1">
    <location>
        <position position="1"/>
    </location>
</feature>
<comment type="caution">
    <text evidence="1">The sequence shown here is derived from an EMBL/GenBank/DDBJ whole genome shotgun (WGS) entry which is preliminary data.</text>
</comment>
<name>A0A0F9F0A4_9ZZZZ</name>
<dbReference type="EMBL" id="LAZR01034725">
    <property type="protein sequence ID" value="KKL44527.1"/>
    <property type="molecule type" value="Genomic_DNA"/>
</dbReference>
<reference evidence="1" key="1">
    <citation type="journal article" date="2015" name="Nature">
        <title>Complex archaea that bridge the gap between prokaryotes and eukaryotes.</title>
        <authorList>
            <person name="Spang A."/>
            <person name="Saw J.H."/>
            <person name="Jorgensen S.L."/>
            <person name="Zaremba-Niedzwiedzka K."/>
            <person name="Martijn J."/>
            <person name="Lind A.E."/>
            <person name="van Eijk R."/>
            <person name="Schleper C."/>
            <person name="Guy L."/>
            <person name="Ettema T.J."/>
        </authorList>
    </citation>
    <scope>NUCLEOTIDE SEQUENCE</scope>
</reference>
<accession>A0A0F9F0A4</accession>
<evidence type="ECO:0000313" key="1">
    <source>
        <dbReference type="EMBL" id="KKL44527.1"/>
    </source>
</evidence>
<sequence>TAQLVKRRTRDDDDECEATGRATKIYSEDLHSHEFYLLAVKR</sequence>
<proteinExistence type="predicted"/>
<dbReference type="AlphaFoldDB" id="A0A0F9F0A4"/>
<protein>
    <submittedName>
        <fullName evidence="1">Uncharacterized protein</fullName>
    </submittedName>
</protein>